<dbReference type="Ensembl" id="ENSORLT00000043100.1">
    <property type="protein sequence ID" value="ENSORLP00000031789.1"/>
    <property type="gene ID" value="ENSORLG00000025481.1"/>
</dbReference>
<dbReference type="Bgee" id="ENSORLG00000025481">
    <property type="expression patterns" value="Expressed in brain and 14 other cell types or tissues"/>
</dbReference>
<protein>
    <submittedName>
        <fullName evidence="3">Family with sequence similarity 107 member B</fullName>
    </submittedName>
</protein>
<reference evidence="3" key="2">
    <citation type="submission" date="2025-08" db="UniProtKB">
        <authorList>
            <consortium name="Ensembl"/>
        </authorList>
    </citation>
    <scope>IDENTIFICATION</scope>
    <source>
        <strain evidence="3">Hd-rR</strain>
    </source>
</reference>
<keyword evidence="4" id="KW-1185">Reference proteome</keyword>
<sequence>MEGGREGGRLWERSYKTGFELRPLQWQTAVWDKSALLRLSYAHTNRILYHLFLLTSFCIQITKMTTMFRYPVFPHLQDPRDPGLSLPPGRRVMAEPDYLEGDCDELIKPKKLINPVKSSRNHQDLHRELLMNQKRGLAPQNKPELQKVLEKRKREQIIKAQKEEQEAHKKKSDLEIELMKRQQKLEQLEMEQQKIEEEQENTPEFVKMKSNLRRTKQETDGEERTT</sequence>
<dbReference type="PANTHER" id="PTHR16768:SF1">
    <property type="entry name" value="PROTEIN FAM107B"/>
    <property type="match status" value="1"/>
</dbReference>
<dbReference type="STRING" id="8090.ENSORLP00000031789"/>
<feature type="region of interest" description="Disordered" evidence="2">
    <location>
        <begin position="189"/>
        <end position="226"/>
    </location>
</feature>
<evidence type="ECO:0000256" key="1">
    <source>
        <dbReference type="ARBA" id="ARBA00023054"/>
    </source>
</evidence>
<dbReference type="RefSeq" id="XP_004069721.3">
    <property type="nucleotide sequence ID" value="XM_004069673.4"/>
</dbReference>
<proteinExistence type="predicted"/>
<evidence type="ECO:0000313" key="4">
    <source>
        <dbReference type="Proteomes" id="UP000001038"/>
    </source>
</evidence>
<dbReference type="FunCoup" id="A0A3B3HJ69">
    <property type="interactions" value="330"/>
</dbReference>
<feature type="compositionally biased region" description="Basic and acidic residues" evidence="2">
    <location>
        <begin position="215"/>
        <end position="226"/>
    </location>
</feature>
<evidence type="ECO:0000256" key="2">
    <source>
        <dbReference type="SAM" id="MobiDB-lite"/>
    </source>
</evidence>
<dbReference type="InterPro" id="IPR009533">
    <property type="entry name" value="FAM107"/>
</dbReference>
<accession>A0A3B3HJ69</accession>
<reference evidence="3 4" key="1">
    <citation type="journal article" date="2007" name="Nature">
        <title>The medaka draft genome and insights into vertebrate genome evolution.</title>
        <authorList>
            <person name="Kasahara M."/>
            <person name="Naruse K."/>
            <person name="Sasaki S."/>
            <person name="Nakatani Y."/>
            <person name="Qu W."/>
            <person name="Ahsan B."/>
            <person name="Yamada T."/>
            <person name="Nagayasu Y."/>
            <person name="Doi K."/>
            <person name="Kasai Y."/>
            <person name="Jindo T."/>
            <person name="Kobayashi D."/>
            <person name="Shimada A."/>
            <person name="Toyoda A."/>
            <person name="Kuroki Y."/>
            <person name="Fujiyama A."/>
            <person name="Sasaki T."/>
            <person name="Shimizu A."/>
            <person name="Asakawa S."/>
            <person name="Shimizu N."/>
            <person name="Hashimoto S."/>
            <person name="Yang J."/>
            <person name="Lee Y."/>
            <person name="Matsushima K."/>
            <person name="Sugano S."/>
            <person name="Sakaizumi M."/>
            <person name="Narita T."/>
            <person name="Ohishi K."/>
            <person name="Haga S."/>
            <person name="Ohta F."/>
            <person name="Nomoto H."/>
            <person name="Nogata K."/>
            <person name="Morishita T."/>
            <person name="Endo T."/>
            <person name="Shin-I T."/>
            <person name="Takeda H."/>
            <person name="Morishita S."/>
            <person name="Kohara Y."/>
        </authorList>
    </citation>
    <scope>NUCLEOTIDE SEQUENCE [LARGE SCALE GENOMIC DNA]</scope>
    <source>
        <strain evidence="3 4">Hd-rR</strain>
    </source>
</reference>
<dbReference type="GeneID" id="101155426"/>
<keyword evidence="1" id="KW-0175">Coiled coil</keyword>
<dbReference type="Pfam" id="PF06625">
    <property type="entry name" value="DUF1151"/>
    <property type="match status" value="1"/>
</dbReference>
<dbReference type="InParanoid" id="A0A3B3HJ69"/>
<dbReference type="Proteomes" id="UP000001038">
    <property type="component" value="Chromosome 6"/>
</dbReference>
<dbReference type="PANTHER" id="PTHR16768">
    <property type="entry name" value="DOWN REGULATED IN RENAL CARCINOMA 1/TU3A"/>
    <property type="match status" value="1"/>
</dbReference>
<evidence type="ECO:0000313" key="3">
    <source>
        <dbReference type="Ensembl" id="ENSORLP00000031789.1"/>
    </source>
</evidence>
<organism evidence="3 4">
    <name type="scientific">Oryzias latipes</name>
    <name type="common">Japanese rice fish</name>
    <name type="synonym">Japanese killifish</name>
    <dbReference type="NCBI Taxonomy" id="8090"/>
    <lineage>
        <taxon>Eukaryota</taxon>
        <taxon>Metazoa</taxon>
        <taxon>Chordata</taxon>
        <taxon>Craniata</taxon>
        <taxon>Vertebrata</taxon>
        <taxon>Euteleostomi</taxon>
        <taxon>Actinopterygii</taxon>
        <taxon>Neopterygii</taxon>
        <taxon>Teleostei</taxon>
        <taxon>Neoteleostei</taxon>
        <taxon>Acanthomorphata</taxon>
        <taxon>Ovalentaria</taxon>
        <taxon>Atherinomorphae</taxon>
        <taxon>Beloniformes</taxon>
        <taxon>Adrianichthyidae</taxon>
        <taxon>Oryziinae</taxon>
        <taxon>Oryzias</taxon>
    </lineage>
</organism>
<dbReference type="CTD" id="83641"/>
<dbReference type="AlphaFoldDB" id="A0A3B3HJ69"/>
<dbReference type="OrthoDB" id="5963205at2759"/>
<gene>
    <name evidence="3" type="primary">fam107b</name>
</gene>
<name>A0A3B3HJ69_ORYLA</name>
<reference evidence="3" key="3">
    <citation type="submission" date="2025-09" db="UniProtKB">
        <authorList>
            <consortium name="Ensembl"/>
        </authorList>
    </citation>
    <scope>IDENTIFICATION</scope>
    <source>
        <strain evidence="3">Hd-rR</strain>
    </source>
</reference>
<dbReference type="GeneTree" id="ENSGT00390000011228"/>